<protein>
    <submittedName>
        <fullName evidence="4">N-terminal double-transmembrane domain-containing protein</fullName>
    </submittedName>
</protein>
<dbReference type="NCBIfam" id="TIGR02226">
    <property type="entry name" value="two_anch"/>
    <property type="match status" value="1"/>
</dbReference>
<dbReference type="RefSeq" id="WP_078814341.1">
    <property type="nucleotide sequence ID" value="NZ_FUYE01000010.1"/>
</dbReference>
<dbReference type="SUPFAM" id="SSF53300">
    <property type="entry name" value="vWA-like"/>
    <property type="match status" value="1"/>
</dbReference>
<dbReference type="Pfam" id="PF07584">
    <property type="entry name" value="BatA"/>
    <property type="match status" value="1"/>
</dbReference>
<evidence type="ECO:0000256" key="1">
    <source>
        <dbReference type="SAM" id="Phobius"/>
    </source>
</evidence>
<dbReference type="CDD" id="cd00198">
    <property type="entry name" value="vWFA"/>
    <property type="match status" value="1"/>
</dbReference>
<dbReference type="AlphaFoldDB" id="A0A1T4YFF8"/>
<feature type="domain" description="Aerotolerance regulator N-terminal" evidence="2">
    <location>
        <begin position="1"/>
        <end position="78"/>
    </location>
</feature>
<evidence type="ECO:0000313" key="4">
    <source>
        <dbReference type="EMBL" id="SKB00504.1"/>
    </source>
</evidence>
<dbReference type="EMBL" id="FUYE01000010">
    <property type="protein sequence ID" value="SKB00504.1"/>
    <property type="molecule type" value="Genomic_DNA"/>
</dbReference>
<dbReference type="OrthoDB" id="9780136at2"/>
<dbReference type="PANTHER" id="PTHR37464:SF1">
    <property type="entry name" value="BLL2463 PROTEIN"/>
    <property type="match status" value="1"/>
</dbReference>
<keyword evidence="1" id="KW-0472">Membrane</keyword>
<feature type="domain" description="VWFA" evidence="3">
    <location>
        <begin position="90"/>
        <end position="184"/>
    </location>
</feature>
<dbReference type="Gene3D" id="3.40.50.410">
    <property type="entry name" value="von Willebrand factor, type A domain"/>
    <property type="match status" value="1"/>
</dbReference>
<organism evidence="4 5">
    <name type="scientific">Prosthecobacter debontii</name>
    <dbReference type="NCBI Taxonomy" id="48467"/>
    <lineage>
        <taxon>Bacteria</taxon>
        <taxon>Pseudomonadati</taxon>
        <taxon>Verrucomicrobiota</taxon>
        <taxon>Verrucomicrobiia</taxon>
        <taxon>Verrucomicrobiales</taxon>
        <taxon>Verrucomicrobiaceae</taxon>
        <taxon>Prosthecobacter</taxon>
    </lineage>
</organism>
<dbReference type="InterPro" id="IPR024163">
    <property type="entry name" value="Aerotolerance_reg_N"/>
</dbReference>
<accession>A0A1T4YFF8</accession>
<gene>
    <name evidence="4" type="ORF">SAMN02745166_03155</name>
</gene>
<evidence type="ECO:0000313" key="5">
    <source>
        <dbReference type="Proteomes" id="UP000190774"/>
    </source>
</evidence>
<keyword evidence="1 4" id="KW-0812">Transmembrane</keyword>
<dbReference type="PANTHER" id="PTHR37464">
    <property type="entry name" value="BLL2463 PROTEIN"/>
    <property type="match status" value="1"/>
</dbReference>
<evidence type="ECO:0000259" key="3">
    <source>
        <dbReference type="Pfam" id="PF13519"/>
    </source>
</evidence>
<dbReference type="InterPro" id="IPR002035">
    <property type="entry name" value="VWF_A"/>
</dbReference>
<feature type="transmembrane region" description="Helical" evidence="1">
    <location>
        <begin position="58"/>
        <end position="76"/>
    </location>
</feature>
<evidence type="ECO:0000259" key="2">
    <source>
        <dbReference type="Pfam" id="PF07584"/>
    </source>
</evidence>
<keyword evidence="1" id="KW-1133">Transmembrane helix</keyword>
<dbReference type="STRING" id="48467.SAMN02745166_03155"/>
<name>A0A1T4YFF8_9BACT</name>
<proteinExistence type="predicted"/>
<dbReference type="InterPro" id="IPR011933">
    <property type="entry name" value="Double_TM_dom"/>
</dbReference>
<dbReference type="Proteomes" id="UP000190774">
    <property type="component" value="Unassembled WGS sequence"/>
</dbReference>
<dbReference type="InterPro" id="IPR036465">
    <property type="entry name" value="vWFA_dom_sf"/>
</dbReference>
<keyword evidence="5" id="KW-1185">Reference proteome</keyword>
<reference evidence="5" key="1">
    <citation type="submission" date="2017-02" db="EMBL/GenBank/DDBJ databases">
        <authorList>
            <person name="Varghese N."/>
            <person name="Submissions S."/>
        </authorList>
    </citation>
    <scope>NUCLEOTIDE SEQUENCE [LARGE SCALE GENOMIC DNA]</scope>
    <source>
        <strain evidence="5">ATCC 700200</strain>
    </source>
</reference>
<feature type="transmembrane region" description="Helical" evidence="1">
    <location>
        <begin position="6"/>
        <end position="24"/>
    </location>
</feature>
<dbReference type="Pfam" id="PF13519">
    <property type="entry name" value="VWA_2"/>
    <property type="match status" value="1"/>
</dbReference>
<sequence>MHFLSPQLLHLAWLALIPLALYLFRKKARRVPVSTLLFFRSLSREHQESAWLRKVKKWLSLALTLLVVLLAVLALSRPVEQGDADSPGAVIVVVDRSASMDAQDGAGQTRVEEAQKVMAQRLRQLPEQVVISLVAYDAKAQVVLSRNRNRRECLRLLAEIQPQPMEEHADEAVTVVRRLAALEKETQVWHVGDTAWSDTEGLNYEFINVALPEVVNVGITSFQIRQAPLSHDRYEGFLKVSAATANPAVVTTTMEITVAGRLAQLRELELKPGEASALMLPLEGIRGQRVEIRLKTPGDQLGWDDAVAAPLPKARPLVVAWVAEKPDPFTELALTSMIEAGRIEMLRGTPSSWPMKDQPDVYVFEHWLPDTWPTERPVIALNPVKSAGPIKLKPLPGLGLPHDSVRSVMPDHPVLYRVSPTRLAVTQTSLLNLETSFEPLWMAGAEPVLAAGEVNGQRVVVSAFSPSRSEQLALLPAFPLMLGNALYWAAEERSSTLGLTVLHPGDLLEETGLVQWTEWDGVQFTETSESIPAGLLPIHRLGAWQTADGRVGTSLLASAQETNLPARSKDAVTGSLPKLKGSGGVSNWPRFLIWGLLGTLLLESFLFHRKAVF</sequence>